<dbReference type="HOGENOM" id="CLU_013329_0_0_1"/>
<reference evidence="1 2" key="1">
    <citation type="journal article" date="2011" name="Proc. Natl. Acad. Sci. U.S.A.">
        <title>Evolutionary erosion of yeast sex chromosomes by mating-type switching accidents.</title>
        <authorList>
            <person name="Gordon J.L."/>
            <person name="Armisen D."/>
            <person name="Proux-Wera E."/>
            <person name="Oheigeartaigh S.S."/>
            <person name="Byrne K.P."/>
            <person name="Wolfe K.H."/>
        </authorList>
    </citation>
    <scope>NUCLEOTIDE SEQUENCE [LARGE SCALE GENOMIC DNA]</scope>
    <source>
        <strain evidence="2">ATCC 76901 / BCRC 22586 / CBS 4309 / NBRC 1992 / NRRL Y-12630</strain>
    </source>
</reference>
<dbReference type="eggNOG" id="ENOG502RAS5">
    <property type="taxonomic scope" value="Eukaryota"/>
</dbReference>
<dbReference type="InterPro" id="IPR014839">
    <property type="entry name" value="Crt10"/>
</dbReference>
<keyword evidence="2" id="KW-1185">Reference proteome</keyword>
<dbReference type="KEGG" id="ncs:NCAS_0C03570"/>
<name>G0VCY6_NAUCA</name>
<accession>G0VCY6</accession>
<sequence>MATDLDERFQTWLTSRHLTTRVIKTESCFDSKIFIANDGSSKVSGMSSIKRYFDMSLRDRDGDFPPHVLEAVKKHLKKLQEQSKGGHRITENEEDWISQVKASKDLLEPVWSSTTAQNPAELLLPIEHRLLVEELSKNNKNMLDETLAQYINLNFKNNLMAIYRNYMFLAKRNRVSVSFIDDAFGPLSNDTIGLFSVSGYARGEINFMKVSKFKGHDVLCCCLSNGLVIIYEIHDIIIDFLNSKKNPEQPQDMIIKPKMLFACPDSCWSVDIIDTGDITYLAAGHNGPGISLFGLRGGLQCGEQVCHDCREIPSKHNVPCVNFIPNSVDRNGFVTLTYSSIYGNVSTVKIKQDEYRDSLQVHILDLQFLGDLCWTVTPLCSNDFLKVPEFEFLNLNYQTNFKKTILTSICQDDIIFGYHPSGIYQSNKFGIGALTTLIPVPLARLEWGSTRSYFNDDIQLQFTAFDPNGELTIADRNPQGDVTELRNPINNEAPSHNTIKIRTVPEPLYHYYISDGGEKVCPSNTEEKRYQKWWNSKLNMNDHITTTSVTTSAAKSSYKFMIEEDTKGFESSMQETNRTSHLLEPVSKQLASGILKELLLESDTEDMSFWAKLGGLTMQEAQDDDITPFINSPIDKEDYLNGSAGSDDYDSDDSSYRISLLGETGWWLHNHVRKIRSLLSHITPESEASPKGYQLCDLNNDFLFVTTVRNVYLLKANPLIVTSFGQDDMFPVHRMDLCSEHELIDSLNRINFVCHIRELNCIVVASQLGLVSLLRLTEYKGIFSFRQEYILGWKCQDPNLSYPDHQCIRGSFQDSQRNRYCDCDDVRFPYFNIVGMDYSYIPANEVSGVTECAILHLVSDKTHRRFKISPGSVSPI</sequence>
<dbReference type="EMBL" id="HE576754">
    <property type="protein sequence ID" value="CCC69347.1"/>
    <property type="molecule type" value="Genomic_DNA"/>
</dbReference>
<dbReference type="OrthoDB" id="4068815at2759"/>
<protein>
    <submittedName>
        <fullName evidence="1">Uncharacterized protein</fullName>
    </submittedName>
</protein>
<proteinExistence type="predicted"/>
<dbReference type="OMA" id="YSFRQEY"/>
<dbReference type="FunCoup" id="G0VCY6">
    <property type="interactions" value="101"/>
</dbReference>
<dbReference type="GeneID" id="96902929"/>
<dbReference type="Proteomes" id="UP000001640">
    <property type="component" value="Chromosome 3"/>
</dbReference>
<dbReference type="Pfam" id="PF08728">
    <property type="entry name" value="CRT10"/>
    <property type="match status" value="2"/>
</dbReference>
<dbReference type="STRING" id="1064592.G0VCY6"/>
<evidence type="ECO:0000313" key="1">
    <source>
        <dbReference type="EMBL" id="CCC69347.1"/>
    </source>
</evidence>
<dbReference type="RefSeq" id="XP_003675712.1">
    <property type="nucleotide sequence ID" value="XM_003675664.1"/>
</dbReference>
<organism evidence="1 2">
    <name type="scientific">Naumovozyma castellii</name>
    <name type="common">Yeast</name>
    <name type="synonym">Saccharomyces castellii</name>
    <dbReference type="NCBI Taxonomy" id="27288"/>
    <lineage>
        <taxon>Eukaryota</taxon>
        <taxon>Fungi</taxon>
        <taxon>Dikarya</taxon>
        <taxon>Ascomycota</taxon>
        <taxon>Saccharomycotina</taxon>
        <taxon>Saccharomycetes</taxon>
        <taxon>Saccharomycetales</taxon>
        <taxon>Saccharomycetaceae</taxon>
        <taxon>Naumovozyma</taxon>
    </lineage>
</organism>
<dbReference type="InParanoid" id="G0VCY6"/>
<evidence type="ECO:0000313" key="2">
    <source>
        <dbReference type="Proteomes" id="UP000001640"/>
    </source>
</evidence>
<dbReference type="GO" id="GO:0070651">
    <property type="term" value="P:nonfunctional rRNA decay"/>
    <property type="evidence" value="ECO:0007669"/>
    <property type="project" value="EnsemblFungi"/>
</dbReference>
<gene>
    <name evidence="1" type="primary">NCAS0C03570</name>
    <name evidence="1" type="ordered locus">NCAS_0C03570</name>
</gene>
<dbReference type="AlphaFoldDB" id="G0VCY6"/>
<reference key="2">
    <citation type="submission" date="2011-08" db="EMBL/GenBank/DDBJ databases">
        <title>Genome sequence of Naumovozyma castellii.</title>
        <authorList>
            <person name="Gordon J.L."/>
            <person name="Armisen D."/>
            <person name="Proux-Wera E."/>
            <person name="OhEigeartaigh S.S."/>
            <person name="Byrne K.P."/>
            <person name="Wolfe K.H."/>
        </authorList>
    </citation>
    <scope>NUCLEOTIDE SEQUENCE</scope>
    <source>
        <strain>Type strain:CBS 4309</strain>
    </source>
</reference>